<dbReference type="PANTHER" id="PTHR35841">
    <property type="entry name" value="PHOSPHONATES-BINDING PERIPLASMIC PROTEIN"/>
    <property type="match status" value="1"/>
</dbReference>
<sequence length="294" mass="32149">MKKILLTIFSFLLVFSLIGCSQKSTTKEEKVLKLGVVPSSNSEKLVDDLTPFAKALGDKLGMKVEVFTASSYIGVIEGIGSGSVDFGLVPPFSAVLSNKQSNTKNLLVGRSTSGKPGYFAEVFVRKDSDIKSIADLKGKKIAFVDPSSASGYIYAGAMLKDAGIDLEKDIQYQFSGGHDKSLQLLLNKDVDAVASYENVIRKYTKEFPTLKEDVKVIAKSELIPGVTVVASNNLDEETQKKVKQALLEIQNDKETIQILTNLFSITGFEEPNNDAYKSIEKISEKMNIDLNKVK</sequence>
<dbReference type="AlphaFoldDB" id="A0A134A0N0"/>
<dbReference type="SMART" id="SM00062">
    <property type="entry name" value="PBPb"/>
    <property type="match status" value="1"/>
</dbReference>
<dbReference type="Gene3D" id="3.40.190.10">
    <property type="entry name" value="Periplasmic binding protein-like II"/>
    <property type="match status" value="2"/>
</dbReference>
<evidence type="ECO:0000313" key="6">
    <source>
        <dbReference type="Proteomes" id="UP000070355"/>
    </source>
</evidence>
<dbReference type="GO" id="GO:0055085">
    <property type="term" value="P:transmembrane transport"/>
    <property type="evidence" value="ECO:0007669"/>
    <property type="project" value="InterPro"/>
</dbReference>
<dbReference type="NCBIfam" id="TIGR01098">
    <property type="entry name" value="3A0109s03R"/>
    <property type="match status" value="1"/>
</dbReference>
<feature type="signal peptide" evidence="3">
    <location>
        <begin position="1"/>
        <end position="21"/>
    </location>
</feature>
<name>A0A134A0N0_9BACL</name>
<dbReference type="PATRIC" id="fig|1379.3.peg.623"/>
<accession>A0A134A0N0</accession>
<evidence type="ECO:0000313" key="5">
    <source>
        <dbReference type="EMBL" id="KXB61226.1"/>
    </source>
</evidence>
<comment type="similarity">
    <text evidence="1">Belongs to the phosphate/phosphite/phosphonate binding protein family.</text>
</comment>
<dbReference type="Proteomes" id="UP000070355">
    <property type="component" value="Unassembled WGS sequence"/>
</dbReference>
<keyword evidence="2 3" id="KW-0732">Signal</keyword>
<reference evidence="6" key="1">
    <citation type="submission" date="2016-01" db="EMBL/GenBank/DDBJ databases">
        <authorList>
            <person name="Mitreva M."/>
            <person name="Pepin K.H."/>
            <person name="Mihindukulasuriya K.A."/>
            <person name="Fulton R."/>
            <person name="Fronick C."/>
            <person name="O'Laughlin M."/>
            <person name="Miner T."/>
            <person name="Herter B."/>
            <person name="Rosa B.A."/>
            <person name="Cordes M."/>
            <person name="Tomlinson C."/>
            <person name="Wollam A."/>
            <person name="Palsikar V.B."/>
            <person name="Mardis E.R."/>
            <person name="Wilson R.K."/>
        </authorList>
    </citation>
    <scope>NUCLEOTIDE SEQUENCE [LARGE SCALE GENOMIC DNA]</scope>
    <source>
        <strain evidence="6">DNF01167</strain>
    </source>
</reference>
<comment type="caution">
    <text evidence="5">The sequence shown here is derived from an EMBL/GenBank/DDBJ whole genome shotgun (WGS) entry which is preliminary data.</text>
</comment>
<dbReference type="InterPro" id="IPR001638">
    <property type="entry name" value="Solute-binding_3/MltF_N"/>
</dbReference>
<proteinExistence type="inferred from homology"/>
<evidence type="ECO:0000259" key="4">
    <source>
        <dbReference type="SMART" id="SM00062"/>
    </source>
</evidence>
<dbReference type="CDD" id="cd01071">
    <property type="entry name" value="PBP2_PhnD_like"/>
    <property type="match status" value="1"/>
</dbReference>
<feature type="domain" description="Solute-binding protein family 3/N-terminal" evidence="4">
    <location>
        <begin position="31"/>
        <end position="262"/>
    </location>
</feature>
<dbReference type="PANTHER" id="PTHR35841:SF1">
    <property type="entry name" value="PHOSPHONATES-BINDING PERIPLASMIC PROTEIN"/>
    <property type="match status" value="1"/>
</dbReference>
<dbReference type="Pfam" id="PF12974">
    <property type="entry name" value="Phosphonate-bd"/>
    <property type="match status" value="1"/>
</dbReference>
<protein>
    <submittedName>
        <fullName evidence="5">Phosphate/phosphite/phosphonate ABC transporter, periplasmic binding protein</fullName>
    </submittedName>
</protein>
<gene>
    <name evidence="5" type="ORF">HMPREF3186_00639</name>
</gene>
<dbReference type="RefSeq" id="WP_060913883.1">
    <property type="nucleotide sequence ID" value="NZ_JAGZGJ010000017.1"/>
</dbReference>
<dbReference type="GO" id="GO:0043190">
    <property type="term" value="C:ATP-binding cassette (ABC) transporter complex"/>
    <property type="evidence" value="ECO:0007669"/>
    <property type="project" value="InterPro"/>
</dbReference>
<evidence type="ECO:0000256" key="2">
    <source>
        <dbReference type="ARBA" id="ARBA00022729"/>
    </source>
</evidence>
<evidence type="ECO:0000256" key="3">
    <source>
        <dbReference type="SAM" id="SignalP"/>
    </source>
</evidence>
<dbReference type="EMBL" id="LSDC01000042">
    <property type="protein sequence ID" value="KXB61226.1"/>
    <property type="molecule type" value="Genomic_DNA"/>
</dbReference>
<dbReference type="PROSITE" id="PS51257">
    <property type="entry name" value="PROKAR_LIPOPROTEIN"/>
    <property type="match status" value="1"/>
</dbReference>
<dbReference type="OrthoDB" id="9776786at2"/>
<dbReference type="InterPro" id="IPR005770">
    <property type="entry name" value="PhnD"/>
</dbReference>
<feature type="chain" id="PRO_5038488122" evidence="3">
    <location>
        <begin position="22"/>
        <end position="294"/>
    </location>
</feature>
<evidence type="ECO:0000256" key="1">
    <source>
        <dbReference type="ARBA" id="ARBA00007162"/>
    </source>
</evidence>
<dbReference type="STRING" id="1379.HMPREF3186_00639"/>
<organism evidence="5 6">
    <name type="scientific">Gemella haemolysans</name>
    <dbReference type="NCBI Taxonomy" id="1379"/>
    <lineage>
        <taxon>Bacteria</taxon>
        <taxon>Bacillati</taxon>
        <taxon>Bacillota</taxon>
        <taxon>Bacilli</taxon>
        <taxon>Bacillales</taxon>
        <taxon>Gemellaceae</taxon>
        <taxon>Gemella</taxon>
    </lineage>
</organism>
<dbReference type="SUPFAM" id="SSF53850">
    <property type="entry name" value="Periplasmic binding protein-like II"/>
    <property type="match status" value="1"/>
</dbReference>